<dbReference type="InterPro" id="IPR036868">
    <property type="entry name" value="TusA-like_sf"/>
</dbReference>
<dbReference type="PANTHER" id="PTHR33279">
    <property type="entry name" value="SULFUR CARRIER PROTEIN YEDF-RELATED"/>
    <property type="match status" value="1"/>
</dbReference>
<dbReference type="PROSITE" id="PS01148">
    <property type="entry name" value="UPF0033"/>
    <property type="match status" value="1"/>
</dbReference>
<accession>A0A382RDZ2</accession>
<dbReference type="PANTHER" id="PTHR33279:SF18">
    <property type="entry name" value="SULFUR CARRIER PROTEIN MJ0990-RELATED"/>
    <property type="match status" value="1"/>
</dbReference>
<proteinExistence type="predicted"/>
<dbReference type="CDD" id="cd00291">
    <property type="entry name" value="SirA_YedF_YeeD"/>
    <property type="match status" value="1"/>
</dbReference>
<dbReference type="AlphaFoldDB" id="A0A382RDZ2"/>
<sequence>MGLFKAPPTEEQNTMRSWEVQLQDGTKLVVDNRLDCIGDVCPRPQLKLKKSIKGMDSGEVVEVLINHPPSLETLPVLCPEIGASHLETLMEPNLWKLYIRKD</sequence>
<organism evidence="2">
    <name type="scientific">marine metagenome</name>
    <dbReference type="NCBI Taxonomy" id="408172"/>
    <lineage>
        <taxon>unclassified sequences</taxon>
        <taxon>metagenomes</taxon>
        <taxon>ecological metagenomes</taxon>
    </lineage>
</organism>
<evidence type="ECO:0000259" key="1">
    <source>
        <dbReference type="PROSITE" id="PS01148"/>
    </source>
</evidence>
<dbReference type="EMBL" id="UINC01120727">
    <property type="protein sequence ID" value="SVC95385.1"/>
    <property type="molecule type" value="Genomic_DNA"/>
</dbReference>
<dbReference type="Gene3D" id="3.30.110.40">
    <property type="entry name" value="TusA-like domain"/>
    <property type="match status" value="1"/>
</dbReference>
<dbReference type="InterPro" id="IPR001455">
    <property type="entry name" value="TusA-like"/>
</dbReference>
<reference evidence="2" key="1">
    <citation type="submission" date="2018-05" db="EMBL/GenBank/DDBJ databases">
        <authorList>
            <person name="Lanie J.A."/>
            <person name="Ng W.-L."/>
            <person name="Kazmierczak K.M."/>
            <person name="Andrzejewski T.M."/>
            <person name="Davidsen T.M."/>
            <person name="Wayne K.J."/>
            <person name="Tettelin H."/>
            <person name="Glass J.I."/>
            <person name="Rusch D."/>
            <person name="Podicherti R."/>
            <person name="Tsui H.-C.T."/>
            <person name="Winkler M.E."/>
        </authorList>
    </citation>
    <scope>NUCLEOTIDE SEQUENCE</scope>
</reference>
<name>A0A382RDZ2_9ZZZZ</name>
<protein>
    <recommendedName>
        <fullName evidence="1">UPF0033 domain-containing protein</fullName>
    </recommendedName>
</protein>
<evidence type="ECO:0000313" key="2">
    <source>
        <dbReference type="EMBL" id="SVC95385.1"/>
    </source>
</evidence>
<gene>
    <name evidence="2" type="ORF">METZ01_LOCUS348239</name>
</gene>
<dbReference type="SUPFAM" id="SSF64307">
    <property type="entry name" value="SirA-like"/>
    <property type="match status" value="1"/>
</dbReference>
<dbReference type="Pfam" id="PF01206">
    <property type="entry name" value="TusA"/>
    <property type="match status" value="1"/>
</dbReference>
<feature type="domain" description="UPF0033" evidence="1">
    <location>
        <begin position="34"/>
        <end position="58"/>
    </location>
</feature>